<name>A0ABQ5UM36_9HYPH</name>
<evidence type="ECO:0000313" key="5">
    <source>
        <dbReference type="EMBL" id="GLQ16333.1"/>
    </source>
</evidence>
<feature type="domain" description="SHSP" evidence="4">
    <location>
        <begin position="36"/>
        <end position="149"/>
    </location>
</feature>
<comment type="similarity">
    <text evidence="2 3">Belongs to the small heat shock protein (HSP20) family.</text>
</comment>
<dbReference type="Gene3D" id="2.60.40.790">
    <property type="match status" value="1"/>
</dbReference>
<dbReference type="InterPro" id="IPR037913">
    <property type="entry name" value="ACD_IbpA/B"/>
</dbReference>
<proteinExistence type="inferred from homology"/>
<dbReference type="CDD" id="cd06470">
    <property type="entry name" value="ACD_IbpA-B_like"/>
    <property type="match status" value="1"/>
</dbReference>
<comment type="caution">
    <text evidence="5">The sequence shown here is derived from an EMBL/GenBank/DDBJ whole genome shotgun (WGS) entry which is preliminary data.</text>
</comment>
<dbReference type="PANTHER" id="PTHR47062:SF1">
    <property type="entry name" value="SMALL HEAT SHOCK PROTEIN IBPA"/>
    <property type="match status" value="1"/>
</dbReference>
<dbReference type="Pfam" id="PF00011">
    <property type="entry name" value="HSP20"/>
    <property type="match status" value="1"/>
</dbReference>
<evidence type="ECO:0000259" key="4">
    <source>
        <dbReference type="PROSITE" id="PS01031"/>
    </source>
</evidence>
<protein>
    <submittedName>
        <fullName evidence="5">Heat-shock protein IbpA</fullName>
    </submittedName>
</protein>
<dbReference type="InterPro" id="IPR008978">
    <property type="entry name" value="HSP20-like_chaperone"/>
</dbReference>
<evidence type="ECO:0000256" key="2">
    <source>
        <dbReference type="PROSITE-ProRule" id="PRU00285"/>
    </source>
</evidence>
<sequence length="163" mass="18436">MLLKGEYVMQNLDLSPFYRSTVGFDRLFSLLDDQVPQEANAFPPYNIERTGDDTYRISMAVAGFSESDIVIETKENAISVKGAKSTSTTEQKREFLHRGIAERSFERRFQLADHVEVQGANLENGLLHIDLVRELPESKRPRKIAIGTAKSNETKTIESDVKN</sequence>
<dbReference type="SUPFAM" id="SSF49764">
    <property type="entry name" value="HSP20-like chaperones"/>
    <property type="match status" value="1"/>
</dbReference>
<gene>
    <name evidence="5" type="primary">hspL</name>
    <name evidence="5" type="ORF">GCM10007879_05820</name>
</gene>
<evidence type="ECO:0000256" key="1">
    <source>
        <dbReference type="ARBA" id="ARBA00023016"/>
    </source>
</evidence>
<organism evidence="5 6">
    <name type="scientific">Maritalea porphyrae</name>
    <dbReference type="NCBI Taxonomy" id="880732"/>
    <lineage>
        <taxon>Bacteria</taxon>
        <taxon>Pseudomonadati</taxon>
        <taxon>Pseudomonadota</taxon>
        <taxon>Alphaproteobacteria</taxon>
        <taxon>Hyphomicrobiales</taxon>
        <taxon>Devosiaceae</taxon>
        <taxon>Maritalea</taxon>
    </lineage>
</organism>
<dbReference type="Proteomes" id="UP001161405">
    <property type="component" value="Unassembled WGS sequence"/>
</dbReference>
<dbReference type="PROSITE" id="PS01031">
    <property type="entry name" value="SHSP"/>
    <property type="match status" value="1"/>
</dbReference>
<dbReference type="PANTHER" id="PTHR47062">
    <property type="match status" value="1"/>
</dbReference>
<keyword evidence="1" id="KW-0346">Stress response</keyword>
<reference evidence="5" key="2">
    <citation type="submission" date="2023-01" db="EMBL/GenBank/DDBJ databases">
        <title>Draft genome sequence of Maritalea porphyrae strain NBRC 107169.</title>
        <authorList>
            <person name="Sun Q."/>
            <person name="Mori K."/>
        </authorList>
    </citation>
    <scope>NUCLEOTIDE SEQUENCE</scope>
    <source>
        <strain evidence="5">NBRC 107169</strain>
    </source>
</reference>
<dbReference type="InterPro" id="IPR002068">
    <property type="entry name" value="A-crystallin/Hsp20_dom"/>
</dbReference>
<accession>A0ABQ5UM36</accession>
<reference evidence="5" key="1">
    <citation type="journal article" date="2014" name="Int. J. Syst. Evol. Microbiol.">
        <title>Complete genome of a new Firmicutes species belonging to the dominant human colonic microbiota ('Ruminococcus bicirculans') reveals two chromosomes and a selective capacity to utilize plant glucans.</title>
        <authorList>
            <consortium name="NISC Comparative Sequencing Program"/>
            <person name="Wegmann U."/>
            <person name="Louis P."/>
            <person name="Goesmann A."/>
            <person name="Henrissat B."/>
            <person name="Duncan S.H."/>
            <person name="Flint H.J."/>
        </authorList>
    </citation>
    <scope>NUCLEOTIDE SEQUENCE</scope>
    <source>
        <strain evidence="5">NBRC 107169</strain>
    </source>
</reference>
<dbReference type="EMBL" id="BSNI01000001">
    <property type="protein sequence ID" value="GLQ16333.1"/>
    <property type="molecule type" value="Genomic_DNA"/>
</dbReference>
<evidence type="ECO:0000256" key="3">
    <source>
        <dbReference type="RuleBase" id="RU003616"/>
    </source>
</evidence>
<keyword evidence="6" id="KW-1185">Reference proteome</keyword>
<evidence type="ECO:0000313" key="6">
    <source>
        <dbReference type="Proteomes" id="UP001161405"/>
    </source>
</evidence>